<evidence type="ECO:0000313" key="1">
    <source>
        <dbReference type="EMBL" id="GFJ96008.1"/>
    </source>
</evidence>
<sequence>MTTPTLGTPPPPLHVPAGVPIALLPVRLETRYHDGVLKIRIYPDRLHVDAHEPGLTAAEADNGLRYWAAVARAGAGATALAGAWAGLAAQYGPERAAWVARRTRDGRPPGAPKALEWASPPLARLLPTRWRAAGWARQMSEDVYTQLVFDVAGRNIPPDLAVGPDPASTQDPDPDALTDPGMAWLVDYAEAEAAGMAITITPEHYDLVGSQNLDRLIVYGVDETADQPGATLAAPGRLAALLQAHHYTDGLGFVAPGTPTNNTATERSGYAAAGADLDEHYRRTDGSRTPVPPIGSGTVARDLAHALGLGPARAVLALAGGGDRVDTQAAMNTAVWASTWGYFLFHILDGVGLDTIGKVRRHFIDHVRAGGALPVLRVGDQPYGVLPVLAIPLAGDGGPRPMTEQLRDLLTQWTAASRRATVGATWPDPPNSTPDLERYYQLLTRQPMATAYAGRSTIGPEYMSGLWRFLRLDLADSWRDAPRDTANGQLWRYGLPLDQRHTGTVFAEEAFDIDAPVAGPDTAAFLDRLRTLDPAAIAAEAVAPGTPLLHRVLRNSALQEFWNAALRVKGGGRELVEDELVDLDTEAPPTPTMWRLLAEPYGPGTLGEYIAAAPADDPAVADLHEFRAALATLAGQTADVLETLLRGSLDLAAHRLDAWVTSYANERLAAVRGASPDTLAIGGFGWLTNVGPAELTAVPKPPRDEPAPLYHDKANAGHILAPSMQHAATAAVLHAGYVARGGRERREEAVAVNLGASRVRLARHLAEGVRAGQPLGALLGYRFERELTSNPGAGVPGLVTAFRLLAPSTAQVLTPGGPAGEVTRQAAVADGVALVERWRVGGIPWGTAPDPDNHPDAVLPATGTEPHRVALNALETAADAIDALADAGLAEGVHQLVGGNHARAGAVLDALAKGEAPPPDLEVVQTPRTGAVHTHRLILLGSEDQAADLAVWPTDGYQFRANVEPTLNGWAGRMLGDPARVRCRGVWRAGDGTVLASAEITLDQLRLSPLDLVALCGADRDGAEWELRQRFVSRLRLERPAHVPDLIMPEPDFGRQPAWPRDVLSVAEFRELAGAVRAVLLGARPVRGADLAGPGEEVAVRWDVAGAANGVIAATHALTRHRAALAVAADTGDIGAMGGQLTTLSYFGVTGAYPEVGRVWTDAWREELRIAAKSTIAEVDRRLAERAELAAGFDDRNATDRDRAEHQAAQLRCLIGPDFPAVPRFVPVRPAEVTELLSHSAALLGEDPLSPATWLDRLARVRPAADRLRRVFAYAEATGVTAATDLLVAQLPYDAREGWVALPPREGRVPGRTALAVHSVRPVDPSRPLTGLLLDEWTELVPNDKEVAGLAFHYDAPSSRAPQAILLALADRDREWEPNRLLDTIAQAMDVAQARAVDLQTLDQYGHFLPALYFAFNESGATVSTDFTRALQLEGK</sequence>
<name>A0A6V8LMC0_9ACTN</name>
<reference evidence="1 2" key="1">
    <citation type="submission" date="2020-03" db="EMBL/GenBank/DDBJ databases">
        <title>Whole genome shotgun sequence of Phytohabitans rumicis NBRC 108638.</title>
        <authorList>
            <person name="Komaki H."/>
            <person name="Tamura T."/>
        </authorList>
    </citation>
    <scope>NUCLEOTIDE SEQUENCE [LARGE SCALE GENOMIC DNA]</scope>
    <source>
        <strain evidence="1 2">NBRC 108638</strain>
    </source>
</reference>
<dbReference type="RefSeq" id="WP_173085454.1">
    <property type="nucleotide sequence ID" value="NZ_BAABJB010000050.1"/>
</dbReference>
<organism evidence="1 2">
    <name type="scientific">Phytohabitans rumicis</name>
    <dbReference type="NCBI Taxonomy" id="1076125"/>
    <lineage>
        <taxon>Bacteria</taxon>
        <taxon>Bacillati</taxon>
        <taxon>Actinomycetota</taxon>
        <taxon>Actinomycetes</taxon>
        <taxon>Micromonosporales</taxon>
        <taxon>Micromonosporaceae</taxon>
    </lineage>
</organism>
<evidence type="ECO:0000313" key="2">
    <source>
        <dbReference type="Proteomes" id="UP000482960"/>
    </source>
</evidence>
<protein>
    <submittedName>
        <fullName evidence="1">Uncharacterized protein</fullName>
    </submittedName>
</protein>
<dbReference type="Proteomes" id="UP000482960">
    <property type="component" value="Unassembled WGS sequence"/>
</dbReference>
<reference evidence="1 2" key="2">
    <citation type="submission" date="2020-03" db="EMBL/GenBank/DDBJ databases">
        <authorList>
            <person name="Ichikawa N."/>
            <person name="Kimura A."/>
            <person name="Kitahashi Y."/>
            <person name="Uohara A."/>
        </authorList>
    </citation>
    <scope>NUCLEOTIDE SEQUENCE [LARGE SCALE GENOMIC DNA]</scope>
    <source>
        <strain evidence="1 2">NBRC 108638</strain>
    </source>
</reference>
<comment type="caution">
    <text evidence="1">The sequence shown here is derived from an EMBL/GenBank/DDBJ whole genome shotgun (WGS) entry which is preliminary data.</text>
</comment>
<gene>
    <name evidence="1" type="ORF">Prum_096500</name>
</gene>
<accession>A0A6V8LMC0</accession>
<proteinExistence type="predicted"/>
<dbReference type="EMBL" id="BLPG01000002">
    <property type="protein sequence ID" value="GFJ96008.1"/>
    <property type="molecule type" value="Genomic_DNA"/>
</dbReference>
<keyword evidence="2" id="KW-1185">Reference proteome</keyword>